<evidence type="ECO:0000313" key="3">
    <source>
        <dbReference type="Proteomes" id="UP000828390"/>
    </source>
</evidence>
<reference evidence="1" key="1">
    <citation type="journal article" date="2019" name="bioRxiv">
        <title>The Genome of the Zebra Mussel, Dreissena polymorpha: A Resource for Invasive Species Research.</title>
        <authorList>
            <person name="McCartney M.A."/>
            <person name="Auch B."/>
            <person name="Kono T."/>
            <person name="Mallez S."/>
            <person name="Zhang Y."/>
            <person name="Obille A."/>
            <person name="Becker A."/>
            <person name="Abrahante J.E."/>
            <person name="Garbe J."/>
            <person name="Badalamenti J.P."/>
            <person name="Herman A."/>
            <person name="Mangelson H."/>
            <person name="Liachko I."/>
            <person name="Sullivan S."/>
            <person name="Sone E.D."/>
            <person name="Koren S."/>
            <person name="Silverstein K.A.T."/>
            <person name="Beckman K.B."/>
            <person name="Gohl D.M."/>
        </authorList>
    </citation>
    <scope>NUCLEOTIDE SEQUENCE</scope>
    <source>
        <strain evidence="1">Duluth1</strain>
        <tissue evidence="1">Whole animal</tissue>
    </source>
</reference>
<dbReference type="EMBL" id="JAIWYP010000013">
    <property type="protein sequence ID" value="KAH3722292.1"/>
    <property type="molecule type" value="Genomic_DNA"/>
</dbReference>
<proteinExistence type="predicted"/>
<dbReference type="AlphaFoldDB" id="A0A9D4CDQ4"/>
<sequence length="104" mass="12217">MSSCTTALTQGKYRWRHDLVLRELADWLEKERKKERGNYPRHGHIACVKSGETMKTQKPTKASILDGTRDWKTLVEGLFSQTWFKRPFDQILYCGQRQERSSSP</sequence>
<accession>A0A9D4CDQ4</accession>
<reference evidence="1" key="2">
    <citation type="submission" date="2020-11" db="EMBL/GenBank/DDBJ databases">
        <authorList>
            <person name="McCartney M.A."/>
            <person name="Auch B."/>
            <person name="Kono T."/>
            <person name="Mallez S."/>
            <person name="Becker A."/>
            <person name="Gohl D.M."/>
            <person name="Silverstein K.A.T."/>
            <person name="Koren S."/>
            <person name="Bechman K.B."/>
            <person name="Herman A."/>
            <person name="Abrahante J.E."/>
            <person name="Garbe J."/>
        </authorList>
    </citation>
    <scope>NUCLEOTIDE SEQUENCE</scope>
    <source>
        <strain evidence="1">Duluth1</strain>
        <tissue evidence="1">Whole animal</tissue>
    </source>
</reference>
<organism evidence="1 3">
    <name type="scientific">Dreissena polymorpha</name>
    <name type="common">Zebra mussel</name>
    <name type="synonym">Mytilus polymorpha</name>
    <dbReference type="NCBI Taxonomy" id="45954"/>
    <lineage>
        <taxon>Eukaryota</taxon>
        <taxon>Metazoa</taxon>
        <taxon>Spiralia</taxon>
        <taxon>Lophotrochozoa</taxon>
        <taxon>Mollusca</taxon>
        <taxon>Bivalvia</taxon>
        <taxon>Autobranchia</taxon>
        <taxon>Heteroconchia</taxon>
        <taxon>Euheterodonta</taxon>
        <taxon>Imparidentia</taxon>
        <taxon>Neoheterodontei</taxon>
        <taxon>Myida</taxon>
        <taxon>Dreissenoidea</taxon>
        <taxon>Dreissenidae</taxon>
        <taxon>Dreissena</taxon>
    </lineage>
</organism>
<evidence type="ECO:0000313" key="1">
    <source>
        <dbReference type="EMBL" id="KAH3722292.1"/>
    </source>
</evidence>
<dbReference type="Proteomes" id="UP000828390">
    <property type="component" value="Unassembled WGS sequence"/>
</dbReference>
<gene>
    <name evidence="2" type="ORF">DPMN_037471</name>
    <name evidence="1" type="ORF">DPMN_065248</name>
</gene>
<protein>
    <submittedName>
        <fullName evidence="1">Uncharacterized protein</fullName>
    </submittedName>
</protein>
<dbReference type="EMBL" id="JAIWYP010000002">
    <property type="protein sequence ID" value="KAH3874229.1"/>
    <property type="molecule type" value="Genomic_DNA"/>
</dbReference>
<evidence type="ECO:0000313" key="2">
    <source>
        <dbReference type="EMBL" id="KAH3874229.1"/>
    </source>
</evidence>
<name>A0A9D4CDQ4_DREPO</name>
<keyword evidence="3" id="KW-1185">Reference proteome</keyword>
<comment type="caution">
    <text evidence="1">The sequence shown here is derived from an EMBL/GenBank/DDBJ whole genome shotgun (WGS) entry which is preliminary data.</text>
</comment>